<dbReference type="Pfam" id="PF00266">
    <property type="entry name" value="Aminotran_5"/>
    <property type="match status" value="1"/>
</dbReference>
<evidence type="ECO:0000256" key="1">
    <source>
        <dbReference type="ARBA" id="ARBA00001933"/>
    </source>
</evidence>
<protein>
    <submittedName>
        <fullName evidence="4">Cysteine desulfurase</fullName>
    </submittedName>
</protein>
<keyword evidence="2" id="KW-0663">Pyridoxal phosphate</keyword>
<dbReference type="InterPro" id="IPR000192">
    <property type="entry name" value="Aminotrans_V_dom"/>
</dbReference>
<dbReference type="EMBL" id="JADKPV010000005">
    <property type="protein sequence ID" value="MBF4501724.1"/>
    <property type="molecule type" value="Genomic_DNA"/>
</dbReference>
<organism evidence="4 5">
    <name type="scientific">Savagea serpentis</name>
    <dbReference type="NCBI Taxonomy" id="2785297"/>
    <lineage>
        <taxon>Bacteria</taxon>
        <taxon>Bacillati</taxon>
        <taxon>Bacillota</taxon>
        <taxon>Bacilli</taxon>
        <taxon>Bacillales</taxon>
        <taxon>Caryophanaceae</taxon>
        <taxon>Savagea</taxon>
    </lineage>
</organism>
<dbReference type="AlphaFoldDB" id="A0A8J7KLT6"/>
<dbReference type="InterPro" id="IPR015421">
    <property type="entry name" value="PyrdxlP-dep_Trfase_major"/>
</dbReference>
<feature type="domain" description="Aminotransferase class V" evidence="3">
    <location>
        <begin position="2"/>
        <end position="361"/>
    </location>
</feature>
<evidence type="ECO:0000256" key="2">
    <source>
        <dbReference type="ARBA" id="ARBA00022898"/>
    </source>
</evidence>
<dbReference type="PANTHER" id="PTHR11601:SF50">
    <property type="entry name" value="CYSTEINE DESULFURASE ISCS 2-RELATED"/>
    <property type="match status" value="1"/>
</dbReference>
<proteinExistence type="predicted"/>
<sequence length="373" mass="40641">MIYLDHSATSPPNEEVLQSYVAVSTRYFANPSSLHKLGVEANALFQQATEQMKQLLKMNQGEVVYTSGGTEANNLAILGYAKKHAHLGKHIVTTNMEHPSVLEACRELEREGFRVTYLPVNKEGQVEMDVLKGALTDETILVSIMHVNNEMGAVQDLRSLKKVIQKNSPAVFHVDAVQSFGKMVVPFGVDGADMMSISAHKINGIRGSGALFLRYRIPLHPMIVGGGQQRNKRSGTIPLAEAVALAKAMRLAICTTERAEYRQWKNRILEHVETLSQIQVVGPKDGAAHITALAIRGIRGEVAVNFLQQRDIIVSTSSACSSLDGSISHVAEALGISKEWAAGIIRISFGTTTNGSDIDRLLHALTALNEQVK</sequence>
<dbReference type="Gene3D" id="3.40.640.10">
    <property type="entry name" value="Type I PLP-dependent aspartate aminotransferase-like (Major domain)"/>
    <property type="match status" value="1"/>
</dbReference>
<evidence type="ECO:0000259" key="3">
    <source>
        <dbReference type="Pfam" id="PF00266"/>
    </source>
</evidence>
<dbReference type="InterPro" id="IPR015424">
    <property type="entry name" value="PyrdxlP-dep_Trfase"/>
</dbReference>
<evidence type="ECO:0000313" key="4">
    <source>
        <dbReference type="EMBL" id="MBF4501724.1"/>
    </source>
</evidence>
<accession>A0A8J7KLT6</accession>
<dbReference type="InterPro" id="IPR015422">
    <property type="entry name" value="PyrdxlP-dep_Trfase_small"/>
</dbReference>
<dbReference type="Gene3D" id="3.90.1150.10">
    <property type="entry name" value="Aspartate Aminotransferase, domain 1"/>
    <property type="match status" value="1"/>
</dbReference>
<name>A0A8J7KLT6_9BACL</name>
<comment type="caution">
    <text evidence="4">The sequence shown here is derived from an EMBL/GenBank/DDBJ whole genome shotgun (WGS) entry which is preliminary data.</text>
</comment>
<dbReference type="RefSeq" id="WP_194563208.1">
    <property type="nucleotide sequence ID" value="NZ_JADKPV010000005.1"/>
</dbReference>
<dbReference type="SUPFAM" id="SSF53383">
    <property type="entry name" value="PLP-dependent transferases"/>
    <property type="match status" value="1"/>
</dbReference>
<evidence type="ECO:0000313" key="5">
    <source>
        <dbReference type="Proteomes" id="UP000622653"/>
    </source>
</evidence>
<dbReference type="InterPro" id="IPR016454">
    <property type="entry name" value="Cysteine_dSase"/>
</dbReference>
<dbReference type="GO" id="GO:0003824">
    <property type="term" value="F:catalytic activity"/>
    <property type="evidence" value="ECO:0007669"/>
    <property type="project" value="UniProtKB-ARBA"/>
</dbReference>
<dbReference type="PIRSF" id="PIRSF005572">
    <property type="entry name" value="NifS"/>
    <property type="match status" value="1"/>
</dbReference>
<dbReference type="PANTHER" id="PTHR11601">
    <property type="entry name" value="CYSTEINE DESULFURYLASE FAMILY MEMBER"/>
    <property type="match status" value="1"/>
</dbReference>
<dbReference type="Proteomes" id="UP000622653">
    <property type="component" value="Unassembled WGS sequence"/>
</dbReference>
<comment type="cofactor">
    <cofactor evidence="1">
        <name>pyridoxal 5'-phosphate</name>
        <dbReference type="ChEBI" id="CHEBI:597326"/>
    </cofactor>
</comment>
<keyword evidence="5" id="KW-1185">Reference proteome</keyword>
<gene>
    <name evidence="4" type="ORF">IRY55_10140</name>
</gene>
<reference evidence="4" key="1">
    <citation type="submission" date="2020-11" db="EMBL/GenBank/DDBJ databases">
        <title>Multidrug resistant novel bacterium Savagea serpentis sp. nov., isolated from the scats of a vine snake (Ahaetulla nasuta).</title>
        <authorList>
            <person name="Venkata Ramana V."/>
            <person name="Vikas Patil S."/>
            <person name="Yogita Lugani V."/>
        </authorList>
    </citation>
    <scope>NUCLEOTIDE SEQUENCE</scope>
    <source>
        <strain evidence="4">SN6</strain>
    </source>
</reference>